<proteinExistence type="inferred from homology"/>
<dbReference type="SMART" id="SM00220">
    <property type="entry name" value="S_TKc"/>
    <property type="match status" value="1"/>
</dbReference>
<feature type="domain" description="Protein kinase" evidence="9">
    <location>
        <begin position="67"/>
        <end position="352"/>
    </location>
</feature>
<evidence type="ECO:0000256" key="1">
    <source>
        <dbReference type="ARBA" id="ARBA00010791"/>
    </source>
</evidence>
<dbReference type="VEuPathDB" id="FungiDB:LCOR_06768.1"/>
<dbReference type="AlphaFoldDB" id="A0A068S0X7"/>
<sequence length="766" mass="85607">MQPTSSPSPSFSEMLNDNDVNKTATTGPRNHQHHPYMKKHIHHRHTYVKRKASSYQCPPQQPVLGDYWMGKTIGRGASGRVKIGIHRETGEQVAIKIISRSRLAQSSSMALCVQRELAILHLLHHPHVVHLRQVLQDTNHVYFVMDYVDGGELYHVLTEHGRLAETKAKHLFGQLASALIWCHSHHIWYGKAEKVVLEEKVEKFMLHDNSHRDLKPENLLLDKAQENLKVVDFGMATIQSPDWLLKTSCGYLGFVVSRSPHYASPEIVRGKPYNGYATDVWSAGVILYAMLTGRLPFDGSSAGSLLSKIKSGRYLPLPSHVSRDAKDLIKRMLTVNPSKRITIQEVLLHPWLTRNSNNTSTSKKQRHPSPMTSPLLHNHALQGPIIHQPMDIDNRSWEMLKVLWKSYNQKELLAALTSDSPNVPKLTCHLLQQRACHDDTYENTPPWSPLYRPYSCSSSCSTITHDSGISCCGGVGIASATPIGAIALPDTGSTMTCFEQSDPTQTTTAPSPPCKSPSICSSTGSSSLEYATPTSTNPTLSRWLDSESSLSAADPLVAQFAHVESILEPTSSSAAIRHLHRLQTRSSLLNTTTTRLVTDPWRAVSSWFGVARDWCVERLADREQTMHAHANKVYVLERHAKCEREAAGKLQQILQEHFHGTLQKRVYKNDKVIWDGSMKIDGHHNILHFMCHISAASARKGKVKVGFVLVKGDQATMDDGMDRILKMWNKYEQDARAVAMANGWLLDNNNHTTTTTPSHQATTSQT</sequence>
<evidence type="ECO:0000259" key="9">
    <source>
        <dbReference type="PROSITE" id="PS50011"/>
    </source>
</evidence>
<evidence type="ECO:0000313" key="11">
    <source>
        <dbReference type="Proteomes" id="UP000027586"/>
    </source>
</evidence>
<dbReference type="GO" id="GO:0035556">
    <property type="term" value="P:intracellular signal transduction"/>
    <property type="evidence" value="ECO:0007669"/>
    <property type="project" value="TreeGrafter"/>
</dbReference>
<dbReference type="GO" id="GO:0005737">
    <property type="term" value="C:cytoplasm"/>
    <property type="evidence" value="ECO:0007669"/>
    <property type="project" value="TreeGrafter"/>
</dbReference>
<evidence type="ECO:0000256" key="4">
    <source>
        <dbReference type="ARBA" id="ARBA00022741"/>
    </source>
</evidence>
<comment type="caution">
    <text evidence="10">The sequence shown here is derived from an EMBL/GenBank/DDBJ whole genome shotgun (WGS) entry which is preliminary data.</text>
</comment>
<feature type="region of interest" description="Disordered" evidence="8">
    <location>
        <begin position="354"/>
        <end position="374"/>
    </location>
</feature>
<keyword evidence="11" id="KW-1185">Reference proteome</keyword>
<dbReference type="PROSITE" id="PS50011">
    <property type="entry name" value="PROTEIN_KINASE_DOM"/>
    <property type="match status" value="1"/>
</dbReference>
<evidence type="ECO:0000256" key="3">
    <source>
        <dbReference type="ARBA" id="ARBA00022679"/>
    </source>
</evidence>
<gene>
    <name evidence="10" type="ORF">LCOR_06768.1</name>
</gene>
<keyword evidence="4 7" id="KW-0547">Nucleotide-binding</keyword>
<dbReference type="PANTHER" id="PTHR24346">
    <property type="entry name" value="MAP/MICROTUBULE AFFINITY-REGULATING KINASE"/>
    <property type="match status" value="1"/>
</dbReference>
<feature type="compositionally biased region" description="Polar residues" evidence="8">
    <location>
        <begin position="1"/>
        <end position="15"/>
    </location>
</feature>
<evidence type="ECO:0000256" key="7">
    <source>
        <dbReference type="PROSITE-ProRule" id="PRU10141"/>
    </source>
</evidence>
<protein>
    <submittedName>
        <fullName evidence="10">Pkinase-domain-containing partial</fullName>
    </submittedName>
</protein>
<dbReference type="EMBL" id="CBTN010000031">
    <property type="protein sequence ID" value="CDH55650.1"/>
    <property type="molecule type" value="Genomic_DNA"/>
</dbReference>
<feature type="region of interest" description="Disordered" evidence="8">
    <location>
        <begin position="1"/>
        <end position="42"/>
    </location>
</feature>
<organism evidence="10 11">
    <name type="scientific">Lichtheimia corymbifera JMRC:FSU:9682</name>
    <dbReference type="NCBI Taxonomy" id="1263082"/>
    <lineage>
        <taxon>Eukaryota</taxon>
        <taxon>Fungi</taxon>
        <taxon>Fungi incertae sedis</taxon>
        <taxon>Mucoromycota</taxon>
        <taxon>Mucoromycotina</taxon>
        <taxon>Mucoromycetes</taxon>
        <taxon>Mucorales</taxon>
        <taxon>Lichtheimiaceae</taxon>
        <taxon>Lichtheimia</taxon>
    </lineage>
</organism>
<feature type="compositionally biased region" description="Basic residues" evidence="8">
    <location>
        <begin position="30"/>
        <end position="42"/>
    </location>
</feature>
<dbReference type="FunFam" id="1.10.510.10:FF:000571">
    <property type="entry name" value="Maternal embryonic leucine zipper kinase"/>
    <property type="match status" value="1"/>
</dbReference>
<name>A0A068S0X7_9FUNG</name>
<dbReference type="InterPro" id="IPR017441">
    <property type="entry name" value="Protein_kinase_ATP_BS"/>
</dbReference>
<comment type="similarity">
    <text evidence="1">Belongs to the protein kinase superfamily. CAMK Ser/Thr protein kinase family. NIM1 subfamily.</text>
</comment>
<dbReference type="InterPro" id="IPR011009">
    <property type="entry name" value="Kinase-like_dom_sf"/>
</dbReference>
<accession>A0A068S0X7</accession>
<keyword evidence="5" id="KW-0418">Kinase</keyword>
<dbReference type="Gene3D" id="1.10.510.10">
    <property type="entry name" value="Transferase(Phosphotransferase) domain 1"/>
    <property type="match status" value="1"/>
</dbReference>
<dbReference type="InterPro" id="IPR000719">
    <property type="entry name" value="Prot_kinase_dom"/>
</dbReference>
<evidence type="ECO:0000256" key="6">
    <source>
        <dbReference type="ARBA" id="ARBA00022840"/>
    </source>
</evidence>
<dbReference type="SUPFAM" id="SSF56112">
    <property type="entry name" value="Protein kinase-like (PK-like)"/>
    <property type="match status" value="1"/>
</dbReference>
<keyword evidence="2" id="KW-0723">Serine/threonine-protein kinase</keyword>
<dbReference type="PANTHER" id="PTHR24346:SF82">
    <property type="entry name" value="KP78A-RELATED"/>
    <property type="match status" value="1"/>
</dbReference>
<keyword evidence="3" id="KW-0808">Transferase</keyword>
<dbReference type="FunFam" id="3.30.200.20:FF:000003">
    <property type="entry name" value="Non-specific serine/threonine protein kinase"/>
    <property type="match status" value="1"/>
</dbReference>
<evidence type="ECO:0000313" key="10">
    <source>
        <dbReference type="EMBL" id="CDH55650.1"/>
    </source>
</evidence>
<dbReference type="OrthoDB" id="504170at2759"/>
<dbReference type="Pfam" id="PF00069">
    <property type="entry name" value="Pkinase"/>
    <property type="match status" value="2"/>
</dbReference>
<dbReference type="GO" id="GO:0005524">
    <property type="term" value="F:ATP binding"/>
    <property type="evidence" value="ECO:0007669"/>
    <property type="project" value="UniProtKB-UniRule"/>
</dbReference>
<evidence type="ECO:0000256" key="8">
    <source>
        <dbReference type="SAM" id="MobiDB-lite"/>
    </source>
</evidence>
<dbReference type="PROSITE" id="PS00107">
    <property type="entry name" value="PROTEIN_KINASE_ATP"/>
    <property type="match status" value="1"/>
</dbReference>
<dbReference type="Proteomes" id="UP000027586">
    <property type="component" value="Unassembled WGS sequence"/>
</dbReference>
<evidence type="ECO:0000256" key="5">
    <source>
        <dbReference type="ARBA" id="ARBA00022777"/>
    </source>
</evidence>
<evidence type="ECO:0000256" key="2">
    <source>
        <dbReference type="ARBA" id="ARBA00022527"/>
    </source>
</evidence>
<dbReference type="GO" id="GO:0004674">
    <property type="term" value="F:protein serine/threonine kinase activity"/>
    <property type="evidence" value="ECO:0007669"/>
    <property type="project" value="UniProtKB-KW"/>
</dbReference>
<dbReference type="STRING" id="1263082.A0A068S0X7"/>
<keyword evidence="6 7" id="KW-0067">ATP-binding</keyword>
<reference evidence="10" key="1">
    <citation type="submission" date="2013-08" db="EMBL/GenBank/DDBJ databases">
        <title>Gene expansion shapes genome architecture in the human pathogen Lichtheimia corymbifera: an evolutionary genomics analysis in the ancient terrestrial Mucorales (Mucoromycotina).</title>
        <authorList>
            <person name="Schwartze V.U."/>
            <person name="Winter S."/>
            <person name="Shelest E."/>
            <person name="Marcet-Houben M."/>
            <person name="Horn F."/>
            <person name="Wehner S."/>
            <person name="Hoffmann K."/>
            <person name="Riege K."/>
            <person name="Sammeth M."/>
            <person name="Nowrousian M."/>
            <person name="Valiante V."/>
            <person name="Linde J."/>
            <person name="Jacobsen I.D."/>
            <person name="Marz M."/>
            <person name="Brakhage A.A."/>
            <person name="Gabaldon T."/>
            <person name="Bocker S."/>
            <person name="Voigt K."/>
        </authorList>
    </citation>
    <scope>NUCLEOTIDE SEQUENCE [LARGE SCALE GENOMIC DNA]</scope>
    <source>
        <strain evidence="10">FSU 9682</strain>
    </source>
</reference>
<feature type="binding site" evidence="7">
    <location>
        <position position="96"/>
    </location>
    <ligand>
        <name>ATP</name>
        <dbReference type="ChEBI" id="CHEBI:30616"/>
    </ligand>
</feature>